<dbReference type="Proteomes" id="UP000681720">
    <property type="component" value="Unassembled WGS sequence"/>
</dbReference>
<organism evidence="1 3">
    <name type="scientific">Rotaria magnacalcarata</name>
    <dbReference type="NCBI Taxonomy" id="392030"/>
    <lineage>
        <taxon>Eukaryota</taxon>
        <taxon>Metazoa</taxon>
        <taxon>Spiralia</taxon>
        <taxon>Gnathifera</taxon>
        <taxon>Rotifera</taxon>
        <taxon>Eurotatoria</taxon>
        <taxon>Bdelloidea</taxon>
        <taxon>Philodinida</taxon>
        <taxon>Philodinidae</taxon>
        <taxon>Rotaria</taxon>
    </lineage>
</organism>
<reference evidence="1" key="1">
    <citation type="submission" date="2021-02" db="EMBL/GenBank/DDBJ databases">
        <authorList>
            <person name="Nowell W R."/>
        </authorList>
    </citation>
    <scope>NUCLEOTIDE SEQUENCE</scope>
</reference>
<evidence type="ECO:0000313" key="2">
    <source>
        <dbReference type="EMBL" id="CAF5032834.1"/>
    </source>
</evidence>
<evidence type="ECO:0000313" key="1">
    <source>
        <dbReference type="EMBL" id="CAF2133830.1"/>
    </source>
</evidence>
<dbReference type="EMBL" id="CAJOBJ010220881">
    <property type="protein sequence ID" value="CAF5032834.1"/>
    <property type="molecule type" value="Genomic_DNA"/>
</dbReference>
<protein>
    <submittedName>
        <fullName evidence="1">Uncharacterized protein</fullName>
    </submittedName>
</protein>
<dbReference type="EMBL" id="CAJNRE010015021">
    <property type="protein sequence ID" value="CAF2133830.1"/>
    <property type="molecule type" value="Genomic_DNA"/>
</dbReference>
<feature type="non-terminal residue" evidence="1">
    <location>
        <position position="131"/>
    </location>
</feature>
<comment type="caution">
    <text evidence="1">The sequence shown here is derived from an EMBL/GenBank/DDBJ whole genome shotgun (WGS) entry which is preliminary data.</text>
</comment>
<gene>
    <name evidence="2" type="ORF">GIL414_LOCUS58989</name>
    <name evidence="1" type="ORF">MBJ925_LOCUS28089</name>
</gene>
<dbReference type="AlphaFoldDB" id="A0A816WII0"/>
<proteinExistence type="predicted"/>
<evidence type="ECO:0000313" key="3">
    <source>
        <dbReference type="Proteomes" id="UP000663824"/>
    </source>
</evidence>
<sequence length="131" mass="15130">MPTSKRNWCAHPCHLETSADRKKHLTKIGQRPNHPLGSRRMNSALLKYINATCLSILKDPSMMLNENHSLCTKCYEKEVGDFELTEHEGIYTDNQKILMYESSDDDGNKDMKDVSELIDVKRDYAIEKLNQ</sequence>
<dbReference type="Proteomes" id="UP000663824">
    <property type="component" value="Unassembled WGS sequence"/>
</dbReference>
<accession>A0A816WII0</accession>
<name>A0A816WII0_9BILA</name>